<feature type="transmembrane region" description="Helical" evidence="10">
    <location>
        <begin position="475"/>
        <end position="498"/>
    </location>
</feature>
<comment type="caution">
    <text evidence="11">The sequence shown here is derived from an EMBL/GenBank/DDBJ whole genome shotgun (WGS) entry which is preliminary data.</text>
</comment>
<dbReference type="AlphaFoldDB" id="A0A836BY08"/>
<keyword evidence="5 10" id="KW-0732">Signal</keyword>
<evidence type="ECO:0000313" key="12">
    <source>
        <dbReference type="Proteomes" id="UP000612055"/>
    </source>
</evidence>
<feature type="transmembrane region" description="Helical" evidence="10">
    <location>
        <begin position="405"/>
        <end position="431"/>
    </location>
</feature>
<feature type="transmembrane region" description="Helical" evidence="10">
    <location>
        <begin position="334"/>
        <end position="356"/>
    </location>
</feature>
<feature type="signal peptide" evidence="10">
    <location>
        <begin position="1"/>
        <end position="25"/>
    </location>
</feature>
<evidence type="ECO:0000256" key="6">
    <source>
        <dbReference type="ARBA" id="ARBA00022753"/>
    </source>
</evidence>
<dbReference type="OrthoDB" id="1666796at2759"/>
<reference evidence="11" key="1">
    <citation type="journal article" date="2020" name="bioRxiv">
        <title>Comparative genomics of Chlamydomonas.</title>
        <authorList>
            <person name="Craig R.J."/>
            <person name="Hasan A.R."/>
            <person name="Ness R.W."/>
            <person name="Keightley P.D."/>
        </authorList>
    </citation>
    <scope>NUCLEOTIDE SEQUENCE</scope>
    <source>
        <strain evidence="11">CCAP 11/70</strain>
    </source>
</reference>
<name>A0A836BY08_9CHLO</name>
<dbReference type="Pfam" id="PF02990">
    <property type="entry name" value="EMP70"/>
    <property type="match status" value="2"/>
</dbReference>
<evidence type="ECO:0000256" key="10">
    <source>
        <dbReference type="RuleBase" id="RU363079"/>
    </source>
</evidence>
<feature type="transmembrane region" description="Helical" evidence="10">
    <location>
        <begin position="641"/>
        <end position="670"/>
    </location>
</feature>
<dbReference type="Proteomes" id="UP000612055">
    <property type="component" value="Unassembled WGS sequence"/>
</dbReference>
<evidence type="ECO:0000256" key="3">
    <source>
        <dbReference type="ARBA" id="ARBA00005227"/>
    </source>
</evidence>
<dbReference type="GO" id="GO:0010008">
    <property type="term" value="C:endosome membrane"/>
    <property type="evidence" value="ECO:0007669"/>
    <property type="project" value="UniProtKB-SubCell"/>
</dbReference>
<comment type="subcellular location">
    <subcellularLocation>
        <location evidence="1">Endosome membrane</location>
        <topology evidence="1">Multi-pass membrane protein</topology>
    </subcellularLocation>
    <subcellularLocation>
        <location evidence="2">Golgi apparatus membrane</location>
        <topology evidence="2">Multi-pass membrane protein</topology>
    </subcellularLocation>
</comment>
<keyword evidence="12" id="KW-1185">Reference proteome</keyword>
<dbReference type="PANTHER" id="PTHR10766">
    <property type="entry name" value="TRANSMEMBRANE 9 SUPERFAMILY PROTEIN"/>
    <property type="match status" value="1"/>
</dbReference>
<dbReference type="InterPro" id="IPR004240">
    <property type="entry name" value="EMP70"/>
</dbReference>
<feature type="transmembrane region" description="Helical" evidence="10">
    <location>
        <begin position="592"/>
        <end position="620"/>
    </location>
</feature>
<evidence type="ECO:0000256" key="8">
    <source>
        <dbReference type="ARBA" id="ARBA00023034"/>
    </source>
</evidence>
<dbReference type="EMBL" id="JAEHOE010000050">
    <property type="protein sequence ID" value="KAG2491788.1"/>
    <property type="molecule type" value="Genomic_DNA"/>
</dbReference>
<gene>
    <name evidence="11" type="ORF">HYH03_009948</name>
</gene>
<evidence type="ECO:0000256" key="7">
    <source>
        <dbReference type="ARBA" id="ARBA00022989"/>
    </source>
</evidence>
<feature type="chain" id="PRO_5033112739" description="Transmembrane 9 superfamily member" evidence="10">
    <location>
        <begin position="26"/>
        <end position="706"/>
    </location>
</feature>
<keyword evidence="7 10" id="KW-1133">Transmembrane helix</keyword>
<evidence type="ECO:0000256" key="1">
    <source>
        <dbReference type="ARBA" id="ARBA00004337"/>
    </source>
</evidence>
<feature type="transmembrane region" description="Helical" evidence="10">
    <location>
        <begin position="676"/>
        <end position="700"/>
    </location>
</feature>
<protein>
    <recommendedName>
        <fullName evidence="10">Transmembrane 9 superfamily member</fullName>
    </recommendedName>
</protein>
<comment type="similarity">
    <text evidence="3 10">Belongs to the nonaspanin (TM9SF) (TC 9.A.2) family.</text>
</comment>
<keyword evidence="9 10" id="KW-0472">Membrane</keyword>
<evidence type="ECO:0000256" key="5">
    <source>
        <dbReference type="ARBA" id="ARBA00022729"/>
    </source>
</evidence>
<keyword evidence="6" id="KW-0967">Endosome</keyword>
<evidence type="ECO:0000256" key="2">
    <source>
        <dbReference type="ARBA" id="ARBA00004653"/>
    </source>
</evidence>
<evidence type="ECO:0000256" key="4">
    <source>
        <dbReference type="ARBA" id="ARBA00022692"/>
    </source>
</evidence>
<feature type="transmembrane region" description="Helical" evidence="10">
    <location>
        <begin position="510"/>
        <end position="535"/>
    </location>
</feature>
<feature type="transmembrane region" description="Helical" evidence="10">
    <location>
        <begin position="564"/>
        <end position="586"/>
    </location>
</feature>
<dbReference type="GO" id="GO:0072657">
    <property type="term" value="P:protein localization to membrane"/>
    <property type="evidence" value="ECO:0007669"/>
    <property type="project" value="TreeGrafter"/>
</dbReference>
<keyword evidence="4 10" id="KW-0812">Transmembrane</keyword>
<accession>A0A836BY08</accession>
<dbReference type="PANTHER" id="PTHR10766:SF55">
    <property type="entry name" value="TRANSMEMBRANE 9 SUPERFAMILY MEMBER 4"/>
    <property type="match status" value="1"/>
</dbReference>
<evidence type="ECO:0000256" key="9">
    <source>
        <dbReference type="ARBA" id="ARBA00023136"/>
    </source>
</evidence>
<evidence type="ECO:0000313" key="11">
    <source>
        <dbReference type="EMBL" id="KAG2491788.1"/>
    </source>
</evidence>
<sequence length="706" mass="77318">MTAGAGRRALSALLPLALLAVSVRAYYVPGTYPAEFEIGEHIQVHVSTLTSFDTELPYEYYSSPFCKPAEGVKRIANTANPGTILEGIRIENSVYNFTMKVKQTAVKACPKGSYGPLSEKDVKTFKRLIDKHYRVNLILDNLPVTVYDLLDEKNEFLRPGFELGYKRDGKYYVNNHLVFNVLVYMTHGEYKAARETYAKSAALEAVDARRHRMLLGSHPIDSDSAAAAGRALNEDIAAGTHVPSSSGDAAGPAPELYYMVVGFEVSPCSIARKAGADIEDIVCGVDDDSHITPQEIKLGADIVYTYDVYWQDSKIKWASRWDAYLRMPGGKVHWFSIVNSLLVVLVMATIVGMILVRTVRRDLAKYEALVVDGGAPGGGGPEREEAGWKLVAGDVFRPPANPAMLAVQVGTGFQILATSLVTLVLAALGFLSPAARGALLTAGMVAFVLLAGLAGFAGVYAWGLMERSFNNWQGVAARMAVYYPGINFFIFTVLNMAIHHTGSTGAVPLGMYFSLVAAWFLVATPLTFLGGMIAVRMPILDWPVKTNQIPRHVPPPPLAASPSLLFLAAGVLPFGTMFIELYFAMTSLWLGYFYYLFGFVLLIGGLTCVINAEISVLCTYVQLCAEDYHWWWRSFHRGASVSLYIGLYALGFLASSMPSLTGFIAVFIYICYMSLFVLAFYYAMGALGFMSSLWFVYSIFKAVKAD</sequence>
<dbReference type="GO" id="GO:0000139">
    <property type="term" value="C:Golgi membrane"/>
    <property type="evidence" value="ECO:0007669"/>
    <property type="project" value="UniProtKB-SubCell"/>
</dbReference>
<keyword evidence="8" id="KW-0333">Golgi apparatus</keyword>
<proteinExistence type="inferred from homology"/>
<organism evidence="11 12">
    <name type="scientific">Edaphochlamys debaryana</name>
    <dbReference type="NCBI Taxonomy" id="47281"/>
    <lineage>
        <taxon>Eukaryota</taxon>
        <taxon>Viridiplantae</taxon>
        <taxon>Chlorophyta</taxon>
        <taxon>core chlorophytes</taxon>
        <taxon>Chlorophyceae</taxon>
        <taxon>CS clade</taxon>
        <taxon>Chlamydomonadales</taxon>
        <taxon>Chlamydomonadales incertae sedis</taxon>
        <taxon>Edaphochlamys</taxon>
    </lineage>
</organism>
<feature type="transmembrane region" description="Helical" evidence="10">
    <location>
        <begin position="437"/>
        <end position="463"/>
    </location>
</feature>